<dbReference type="Proteomes" id="UP000245369">
    <property type="component" value="Chromosome"/>
</dbReference>
<feature type="region of interest" description="Disordered" evidence="1">
    <location>
        <begin position="26"/>
        <end position="96"/>
    </location>
</feature>
<organism evidence="3 4">
    <name type="scientific">Streptococcus sobrinus</name>
    <dbReference type="NCBI Taxonomy" id="1310"/>
    <lineage>
        <taxon>Bacteria</taxon>
        <taxon>Bacillati</taxon>
        <taxon>Bacillota</taxon>
        <taxon>Bacilli</taxon>
        <taxon>Lactobacillales</taxon>
        <taxon>Streptococcaceae</taxon>
        <taxon>Streptococcus</taxon>
    </lineage>
</organism>
<feature type="chain" id="PRO_5046372773" evidence="2">
    <location>
        <begin position="22"/>
        <end position="142"/>
    </location>
</feature>
<evidence type="ECO:0000313" key="3">
    <source>
        <dbReference type="EMBL" id="AWN21615.1"/>
    </source>
</evidence>
<evidence type="ECO:0000256" key="1">
    <source>
        <dbReference type="SAM" id="MobiDB-lite"/>
    </source>
</evidence>
<proteinExistence type="predicted"/>
<dbReference type="EMBL" id="CP029490">
    <property type="protein sequence ID" value="AWN21615.1"/>
    <property type="molecule type" value="Genomic_DNA"/>
</dbReference>
<evidence type="ECO:0000313" key="4">
    <source>
        <dbReference type="Proteomes" id="UP000245369"/>
    </source>
</evidence>
<keyword evidence="2" id="KW-0732">Signal</keyword>
<feature type="compositionally biased region" description="Basic residues" evidence="1">
    <location>
        <begin position="47"/>
        <end position="66"/>
    </location>
</feature>
<keyword evidence="4" id="KW-1185">Reference proteome</keyword>
<name>A0ABM6W7G2_9STRE</name>
<gene>
    <name evidence="3" type="ORF">DK182_09915</name>
</gene>
<accession>A0ABM6W7G2</accession>
<protein>
    <submittedName>
        <fullName evidence="3">Uncharacterized protein</fullName>
    </submittedName>
</protein>
<sequence>MKKITYLFITFVSLFCLSVISESDVSSNTLSPSSTQSTRHFSSVKAKQVRKSKKTRKTKRTRKTKHSSSEPSSQPQPAPQAPDQETSPQEQDPTVYVARDGTADVYWYSMGNMPGNTNRSRVVQMKESEAIAAGKRHTMKEP</sequence>
<feature type="compositionally biased region" description="Low complexity" evidence="1">
    <location>
        <begin position="26"/>
        <end position="38"/>
    </location>
</feature>
<dbReference type="RefSeq" id="WP_002961690.1">
    <property type="nucleotide sequence ID" value="NZ_CP029490.1"/>
</dbReference>
<reference evidence="3 4" key="1">
    <citation type="submission" date="2018-05" db="EMBL/GenBank/DDBJ databases">
        <title>Complete genome sequences of Streptococcus sobrinus.</title>
        <authorList>
            <person name="Sales M."/>
            <person name="Jensen P.A."/>
        </authorList>
    </citation>
    <scope>NUCLEOTIDE SEQUENCE [LARGE SCALE GENOMIC DNA]</scope>
    <source>
        <strain evidence="3 4">SL1</strain>
    </source>
</reference>
<feature type="signal peptide" evidence="2">
    <location>
        <begin position="1"/>
        <end position="21"/>
    </location>
</feature>
<evidence type="ECO:0000256" key="2">
    <source>
        <dbReference type="SAM" id="SignalP"/>
    </source>
</evidence>
<dbReference type="GeneID" id="93924818"/>